<dbReference type="InterPro" id="IPR008922">
    <property type="entry name" value="Di-copper_centre_dom_sf"/>
</dbReference>
<dbReference type="OrthoDB" id="6132182at2759"/>
<dbReference type="InterPro" id="IPR002227">
    <property type="entry name" value="Tyrosinase_Cu-bd"/>
</dbReference>
<feature type="region of interest" description="Disordered" evidence="2">
    <location>
        <begin position="1"/>
        <end position="22"/>
    </location>
</feature>
<reference evidence="4 5" key="1">
    <citation type="submission" date="2018-11" db="EMBL/GenBank/DDBJ databases">
        <authorList>
            <consortium name="Pathogen Informatics"/>
        </authorList>
    </citation>
    <scope>NUCLEOTIDE SEQUENCE [LARGE SCALE GENOMIC DNA]</scope>
</reference>
<accession>A0A3P6TGI7</accession>
<evidence type="ECO:0000259" key="3">
    <source>
        <dbReference type="PROSITE" id="PS00497"/>
    </source>
</evidence>
<dbReference type="PROSITE" id="PS00497">
    <property type="entry name" value="TYROSINASE_1"/>
    <property type="match status" value="1"/>
</dbReference>
<gene>
    <name evidence="4" type="ORF">CGOC_LOCUS5958</name>
</gene>
<protein>
    <recommendedName>
        <fullName evidence="3">Tyrosinase copper-binding domain-containing protein</fullName>
    </recommendedName>
</protein>
<evidence type="ECO:0000313" key="4">
    <source>
        <dbReference type="EMBL" id="VDK64988.1"/>
    </source>
</evidence>
<dbReference type="GO" id="GO:0046872">
    <property type="term" value="F:metal ion binding"/>
    <property type="evidence" value="ECO:0007669"/>
    <property type="project" value="UniProtKB-KW"/>
</dbReference>
<dbReference type="InterPro" id="IPR050316">
    <property type="entry name" value="Tyrosinase/Hemocyanin"/>
</dbReference>
<dbReference type="EMBL" id="UYRV01018671">
    <property type="protein sequence ID" value="VDK64988.1"/>
    <property type="molecule type" value="Genomic_DNA"/>
</dbReference>
<keyword evidence="1" id="KW-0479">Metal-binding</keyword>
<dbReference type="SUPFAM" id="SSF48056">
    <property type="entry name" value="Di-copper centre-containing domain"/>
    <property type="match status" value="1"/>
</dbReference>
<dbReference type="GO" id="GO:0016491">
    <property type="term" value="F:oxidoreductase activity"/>
    <property type="evidence" value="ECO:0007669"/>
    <property type="project" value="InterPro"/>
</dbReference>
<feature type="compositionally biased region" description="Polar residues" evidence="2">
    <location>
        <begin position="13"/>
        <end position="22"/>
    </location>
</feature>
<dbReference type="PRINTS" id="PR00092">
    <property type="entry name" value="TYROSINASE"/>
</dbReference>
<sequence>MARSLKRRFARRQGSSETANVSKLRSPESLRYLLQIAFNKMKTAGVYDRIGFVHKYSGVHEGPGFFTWHREYLKRFEIVFRRYLPAGSRLGLPYWDSTLESELPDPRESLFFSALFVGSSNSSGQITDGPFSDWLNMEVLTPILPDSTKIIQKERRLLRFVPDQENGEVLNNARIDIVLEQNRVENILAATFPLETCKIATDDERLLSYSHDYVHYFMNGDMHETYSATSEVIRGSGQAKWILVRFW</sequence>
<evidence type="ECO:0000256" key="1">
    <source>
        <dbReference type="ARBA" id="ARBA00022723"/>
    </source>
</evidence>
<evidence type="ECO:0000313" key="5">
    <source>
        <dbReference type="Proteomes" id="UP000271889"/>
    </source>
</evidence>
<keyword evidence="5" id="KW-1185">Reference proteome</keyword>
<dbReference type="Proteomes" id="UP000271889">
    <property type="component" value="Unassembled WGS sequence"/>
</dbReference>
<feature type="compositionally biased region" description="Basic residues" evidence="2">
    <location>
        <begin position="1"/>
        <end position="11"/>
    </location>
</feature>
<dbReference type="Gene3D" id="1.10.1280.10">
    <property type="entry name" value="Di-copper center containing domain from catechol oxidase"/>
    <property type="match status" value="1"/>
</dbReference>
<name>A0A3P6TGI7_CYLGO</name>
<organism evidence="4 5">
    <name type="scientific">Cylicostephanus goldi</name>
    <name type="common">Nematode worm</name>
    <dbReference type="NCBI Taxonomy" id="71465"/>
    <lineage>
        <taxon>Eukaryota</taxon>
        <taxon>Metazoa</taxon>
        <taxon>Ecdysozoa</taxon>
        <taxon>Nematoda</taxon>
        <taxon>Chromadorea</taxon>
        <taxon>Rhabditida</taxon>
        <taxon>Rhabditina</taxon>
        <taxon>Rhabditomorpha</taxon>
        <taxon>Strongyloidea</taxon>
        <taxon>Strongylidae</taxon>
        <taxon>Cylicostephanus</taxon>
    </lineage>
</organism>
<dbReference type="AlphaFoldDB" id="A0A3P6TGI7"/>
<proteinExistence type="predicted"/>
<evidence type="ECO:0000256" key="2">
    <source>
        <dbReference type="SAM" id="MobiDB-lite"/>
    </source>
</evidence>
<dbReference type="PANTHER" id="PTHR11474">
    <property type="entry name" value="TYROSINASE FAMILY MEMBER"/>
    <property type="match status" value="1"/>
</dbReference>
<feature type="domain" description="Tyrosinase copper-binding" evidence="3">
    <location>
        <begin position="60"/>
        <end position="77"/>
    </location>
</feature>
<dbReference type="PANTHER" id="PTHR11474:SF50">
    <property type="entry name" value="TYROSINASE COPPER-BINDING DOMAIN-CONTAINING PROTEIN"/>
    <property type="match status" value="1"/>
</dbReference>
<dbReference type="Pfam" id="PF00264">
    <property type="entry name" value="Tyrosinase"/>
    <property type="match status" value="1"/>
</dbReference>